<name>A0AAD8N061_9APIA</name>
<evidence type="ECO:0000313" key="3">
    <source>
        <dbReference type="EMBL" id="KAK1396780.1"/>
    </source>
</evidence>
<protein>
    <submittedName>
        <fullName evidence="3">UDP-glucose iridoid glucosyltransferase-like</fullName>
    </submittedName>
</protein>
<dbReference type="EMBL" id="JAUIZM010000002">
    <property type="protein sequence ID" value="KAK1396780.1"/>
    <property type="molecule type" value="Genomic_DNA"/>
</dbReference>
<evidence type="ECO:0000313" key="4">
    <source>
        <dbReference type="Proteomes" id="UP001237642"/>
    </source>
</evidence>
<keyword evidence="2" id="KW-0808">Transferase</keyword>
<gene>
    <name evidence="3" type="ORF">POM88_006643</name>
</gene>
<dbReference type="AlphaFoldDB" id="A0AAD8N061"/>
<dbReference type="GO" id="GO:0080044">
    <property type="term" value="F:quercetin 7-O-glucosyltransferase activity"/>
    <property type="evidence" value="ECO:0007669"/>
    <property type="project" value="TreeGrafter"/>
</dbReference>
<keyword evidence="4" id="KW-1185">Reference proteome</keyword>
<keyword evidence="2" id="KW-0328">Glycosyltransferase</keyword>
<dbReference type="FunFam" id="3.40.50.2000:FF:000120">
    <property type="entry name" value="UDP-glycosyltransferase 76C1"/>
    <property type="match status" value="1"/>
</dbReference>
<reference evidence="3" key="2">
    <citation type="submission" date="2023-05" db="EMBL/GenBank/DDBJ databases">
        <authorList>
            <person name="Schelkunov M.I."/>
        </authorList>
    </citation>
    <scope>NUCLEOTIDE SEQUENCE</scope>
    <source>
        <strain evidence="3">Hsosn_3</strain>
        <tissue evidence="3">Leaf</tissue>
    </source>
</reference>
<proteinExistence type="inferred from homology"/>
<evidence type="ECO:0000256" key="1">
    <source>
        <dbReference type="ARBA" id="ARBA00009995"/>
    </source>
</evidence>
<sequence>MENQKLPRCPFVVIVPFPFQGHLSPMLQLGTALHSRGFSIIIAHTIFNSPNPSNHPHFIFLPILDNLPDHPDTSMEKRLDLVKTINTNCEEPLRDTLAQFIKQQDTKDQLVCIIYDTIMYCSEAVAAHLKLPCFNFRTVPASVALLYDSLPMLAAEGHIPYPNSRLGDLVPGFPALRFKDISTSDMGSFKDVLEDRIFTNASSKYSANIWNTIDHLEHTALAEFQQRYPVPSFTVGPLHMMSPSSSTSLREADATCISWLNKQAPRTVIYNADRMKEKMRLSVSEGGPSYNSMNALAELILSF</sequence>
<reference evidence="3" key="1">
    <citation type="submission" date="2023-02" db="EMBL/GenBank/DDBJ databases">
        <title>Genome of toxic invasive species Heracleum sosnowskyi carries increased number of genes despite the absence of recent whole-genome duplications.</title>
        <authorList>
            <person name="Schelkunov M."/>
            <person name="Shtratnikova V."/>
            <person name="Makarenko M."/>
            <person name="Klepikova A."/>
            <person name="Omelchenko D."/>
            <person name="Novikova G."/>
            <person name="Obukhova E."/>
            <person name="Bogdanov V."/>
            <person name="Penin A."/>
            <person name="Logacheva M."/>
        </authorList>
    </citation>
    <scope>NUCLEOTIDE SEQUENCE</scope>
    <source>
        <strain evidence="3">Hsosn_3</strain>
        <tissue evidence="3">Leaf</tissue>
    </source>
</reference>
<dbReference type="SUPFAM" id="SSF53756">
    <property type="entry name" value="UDP-Glycosyltransferase/glycogen phosphorylase"/>
    <property type="match status" value="1"/>
</dbReference>
<evidence type="ECO:0000256" key="2">
    <source>
        <dbReference type="ARBA" id="ARBA00022676"/>
    </source>
</evidence>
<comment type="similarity">
    <text evidence="1">Belongs to the UDP-glycosyltransferase family.</text>
</comment>
<organism evidence="3 4">
    <name type="scientific">Heracleum sosnowskyi</name>
    <dbReference type="NCBI Taxonomy" id="360622"/>
    <lineage>
        <taxon>Eukaryota</taxon>
        <taxon>Viridiplantae</taxon>
        <taxon>Streptophyta</taxon>
        <taxon>Embryophyta</taxon>
        <taxon>Tracheophyta</taxon>
        <taxon>Spermatophyta</taxon>
        <taxon>Magnoliopsida</taxon>
        <taxon>eudicotyledons</taxon>
        <taxon>Gunneridae</taxon>
        <taxon>Pentapetalae</taxon>
        <taxon>asterids</taxon>
        <taxon>campanulids</taxon>
        <taxon>Apiales</taxon>
        <taxon>Apiaceae</taxon>
        <taxon>Apioideae</taxon>
        <taxon>apioid superclade</taxon>
        <taxon>Tordylieae</taxon>
        <taxon>Tordyliinae</taxon>
        <taxon>Heracleum</taxon>
    </lineage>
</organism>
<dbReference type="Proteomes" id="UP001237642">
    <property type="component" value="Unassembled WGS sequence"/>
</dbReference>
<comment type="caution">
    <text evidence="3">The sequence shown here is derived from an EMBL/GenBank/DDBJ whole genome shotgun (WGS) entry which is preliminary data.</text>
</comment>
<dbReference type="PANTHER" id="PTHR11926">
    <property type="entry name" value="GLUCOSYL/GLUCURONOSYL TRANSFERASES"/>
    <property type="match status" value="1"/>
</dbReference>
<dbReference type="GO" id="GO:0080043">
    <property type="term" value="F:quercetin 3-O-glucosyltransferase activity"/>
    <property type="evidence" value="ECO:0007669"/>
    <property type="project" value="TreeGrafter"/>
</dbReference>
<dbReference type="PANTHER" id="PTHR11926:SF1494">
    <property type="entry name" value="FLAVONOL 3-O-GLUCOSYLTRANSFERASE UGT76E12-RELATED"/>
    <property type="match status" value="1"/>
</dbReference>
<accession>A0AAD8N061</accession>
<dbReference type="Gene3D" id="3.40.50.2000">
    <property type="entry name" value="Glycogen Phosphorylase B"/>
    <property type="match status" value="1"/>
</dbReference>